<dbReference type="InterPro" id="IPR015996">
    <property type="entry name" value="UCP028451"/>
</dbReference>
<dbReference type="PANTHER" id="PTHR36452:SF1">
    <property type="entry name" value="DUF2461 DOMAIN-CONTAINING PROTEIN"/>
    <property type="match status" value="1"/>
</dbReference>
<accession>A0ABT8ZTX4</accession>
<dbReference type="PANTHER" id="PTHR36452">
    <property type="entry name" value="CHROMOSOME 12, WHOLE GENOME SHOTGUN SEQUENCE"/>
    <property type="match status" value="1"/>
</dbReference>
<dbReference type="PIRSF" id="PIRSF028451">
    <property type="entry name" value="UCP028451"/>
    <property type="match status" value="1"/>
</dbReference>
<dbReference type="Proteomes" id="UP001176471">
    <property type="component" value="Unassembled WGS sequence"/>
</dbReference>
<dbReference type="Pfam" id="PF09365">
    <property type="entry name" value="DUF2461"/>
    <property type="match status" value="1"/>
</dbReference>
<evidence type="ECO:0000313" key="2">
    <source>
        <dbReference type="Proteomes" id="UP001176471"/>
    </source>
</evidence>
<gene>
    <name evidence="1" type="ORF">Q4610_19275</name>
</gene>
<dbReference type="RefSeq" id="WP_304537492.1">
    <property type="nucleotide sequence ID" value="NZ_JAUQOM010000018.1"/>
</dbReference>
<name>A0ABT8ZTX4_9SPHN</name>
<proteinExistence type="predicted"/>
<organism evidence="1 2">
    <name type="scientific">Sphingobium cyanobacteriorum</name>
    <dbReference type="NCBI Taxonomy" id="3063954"/>
    <lineage>
        <taxon>Bacteria</taxon>
        <taxon>Pseudomonadati</taxon>
        <taxon>Pseudomonadota</taxon>
        <taxon>Alphaproteobacteria</taxon>
        <taxon>Sphingomonadales</taxon>
        <taxon>Sphingomonadaceae</taxon>
        <taxon>Sphingobium</taxon>
    </lineage>
</organism>
<protein>
    <submittedName>
        <fullName evidence="1">DUF2461 domain-containing protein</fullName>
    </submittedName>
</protein>
<comment type="caution">
    <text evidence="1">The sequence shown here is derived from an EMBL/GenBank/DDBJ whole genome shotgun (WGS) entry which is preliminary data.</text>
</comment>
<sequence>MSWLSAETVHFLADLRANNDRDWFARHKNQYELSLKQPGEAFAAAMANELASRRGTPHDYRIFRIHRDVRFSRDKAPFNAHLHISFSSAGGCKDGAPVWMFGLDHDGLTLGAGIFAFSAHQLERWRDLCAAPAGERMIAKLGTIARDGIRLSEPELKRVPAPYPADHPRGAELRRKGLTAWIDRLDPSLAFGPEGAARCVKSISELQVVFETLTALG</sequence>
<reference evidence="1" key="1">
    <citation type="submission" date="2023-07" db="EMBL/GenBank/DDBJ databases">
        <title>Bacterial whole genome sequence for Sphingobium sp. HBC34.</title>
        <authorList>
            <person name="Le V."/>
            <person name="Ko S.-R."/>
            <person name="Ahn C.-Y."/>
            <person name="Oh H.-M."/>
        </authorList>
    </citation>
    <scope>NUCLEOTIDE SEQUENCE</scope>
    <source>
        <strain evidence="1">HBC34</strain>
    </source>
</reference>
<keyword evidence="2" id="KW-1185">Reference proteome</keyword>
<dbReference type="EMBL" id="JAUQOM010000018">
    <property type="protein sequence ID" value="MDO7837190.1"/>
    <property type="molecule type" value="Genomic_DNA"/>
</dbReference>
<dbReference type="InterPro" id="IPR012808">
    <property type="entry name" value="CHP02453"/>
</dbReference>
<dbReference type="NCBIfam" id="TIGR02453">
    <property type="entry name" value="TIGR02453 family protein"/>
    <property type="match status" value="1"/>
</dbReference>
<evidence type="ECO:0000313" key="1">
    <source>
        <dbReference type="EMBL" id="MDO7837190.1"/>
    </source>
</evidence>